<dbReference type="PANTHER" id="PTHR33055:SF3">
    <property type="entry name" value="PUTATIVE TRANSPOSASE FOR IS117-RELATED"/>
    <property type="match status" value="1"/>
</dbReference>
<dbReference type="GO" id="GO:0006313">
    <property type="term" value="P:DNA transposition"/>
    <property type="evidence" value="ECO:0007669"/>
    <property type="project" value="InterPro"/>
</dbReference>
<evidence type="ECO:0000313" key="3">
    <source>
        <dbReference type="EMBL" id="ASK41706.1"/>
    </source>
</evidence>
<protein>
    <submittedName>
        <fullName evidence="3">IS110 family transposase</fullName>
    </submittedName>
</protein>
<dbReference type="Pfam" id="PF02371">
    <property type="entry name" value="Transposase_20"/>
    <property type="match status" value="1"/>
</dbReference>
<dbReference type="AlphaFoldDB" id="A0A2Z2PNQ0"/>
<accession>A0A2Z2PNQ0</accession>
<feature type="coiled-coil region" evidence="1">
    <location>
        <begin position="213"/>
        <end position="247"/>
    </location>
</feature>
<reference evidence="3" key="1">
    <citation type="submission" date="2016-10" db="EMBL/GenBank/DDBJ databases">
        <title>Agrobacterium Ti plasmids: Classification based on T-DNA and Vir regions organization.</title>
        <authorList>
            <person name="Nabi N."/>
            <person name="Vial L."/>
            <person name="Ben Hafsa A."/>
            <person name="Chapulliot D."/>
            <person name="Berard A."/>
            <person name="Chauveau A."/>
            <person name="Le Paslier M.-C."/>
            <person name="Harzallah Skhiri F."/>
            <person name="Brunel D."/>
            <person name="Nesme X."/>
            <person name="Chaouachi M."/>
        </authorList>
    </citation>
    <scope>NUCLEOTIDE SEQUENCE</scope>
    <source>
        <strain evidence="3">Tun198</strain>
        <plasmid evidence="3">pTi_Tun198</plasmid>
    </source>
</reference>
<dbReference type="EMBL" id="KY000031">
    <property type="protein sequence ID" value="ASK41706.1"/>
    <property type="molecule type" value="Genomic_DNA"/>
</dbReference>
<sequence>MTHFGKQKETEAIFVSIELSKKTWLVTSISPGAGEKMSRHSFAGGDITALIDRFVHLKLKAHERTGRECPLVIIHEAGFDGFWVQRVLEAEGHESYVVDAASIATSRRRRRVKTDRLDGETLIRALLAYKRGEPRACSMVRIPSPAEEDRRRICRERKILLMERIRHSNRIKGFLFSQGIREYSPFQRDRRERLETLRTGDGHPLPDHLKRQISRELDRLELLQQQIAQVEAERDEMLAREKQSSREVAMLTNIVGIGPEFAGVLWSEGLCRHFDNRRQVAAYAGLAPTPWQSGSIDREQGIGKSGNRLLRYTMLEMAWLWLRHQPRSALSLWFNERIAQSGGRFKKVMITALARKLVVALWKYVAAGVVIEGVRLRA</sequence>
<name>A0A2Z2PNQ0_AGRTU</name>
<dbReference type="GO" id="GO:0003677">
    <property type="term" value="F:DNA binding"/>
    <property type="evidence" value="ECO:0007669"/>
    <property type="project" value="InterPro"/>
</dbReference>
<organism evidence="3">
    <name type="scientific">Agrobacterium tumefaciens</name>
    <dbReference type="NCBI Taxonomy" id="358"/>
    <lineage>
        <taxon>Bacteria</taxon>
        <taxon>Pseudomonadati</taxon>
        <taxon>Pseudomonadota</taxon>
        <taxon>Alphaproteobacteria</taxon>
        <taxon>Hyphomicrobiales</taxon>
        <taxon>Rhizobiaceae</taxon>
        <taxon>Rhizobium/Agrobacterium group</taxon>
        <taxon>Agrobacterium</taxon>
        <taxon>Agrobacterium tumefaciens complex</taxon>
    </lineage>
</organism>
<dbReference type="GO" id="GO:0004803">
    <property type="term" value="F:transposase activity"/>
    <property type="evidence" value="ECO:0007669"/>
    <property type="project" value="InterPro"/>
</dbReference>
<feature type="domain" description="Transposase IS116/IS110/IS902 C-terminal" evidence="2">
    <location>
        <begin position="250"/>
        <end position="328"/>
    </location>
</feature>
<keyword evidence="3" id="KW-0614">Plasmid</keyword>
<keyword evidence="1" id="KW-0175">Coiled coil</keyword>
<proteinExistence type="predicted"/>
<dbReference type="InterPro" id="IPR047650">
    <property type="entry name" value="Transpos_IS110"/>
</dbReference>
<dbReference type="RefSeq" id="WP_172690701.1">
    <property type="nucleotide sequence ID" value="NZ_KY000031.1"/>
</dbReference>
<evidence type="ECO:0000259" key="2">
    <source>
        <dbReference type="Pfam" id="PF02371"/>
    </source>
</evidence>
<dbReference type="InterPro" id="IPR003346">
    <property type="entry name" value="Transposase_20"/>
</dbReference>
<dbReference type="NCBIfam" id="NF033542">
    <property type="entry name" value="transpos_IS110"/>
    <property type="match status" value="1"/>
</dbReference>
<evidence type="ECO:0000256" key="1">
    <source>
        <dbReference type="SAM" id="Coils"/>
    </source>
</evidence>
<dbReference type="PANTHER" id="PTHR33055">
    <property type="entry name" value="TRANSPOSASE FOR INSERTION SEQUENCE ELEMENT IS1111A"/>
    <property type="match status" value="1"/>
</dbReference>
<geneLocation type="plasmid" evidence="3">
    <name>pTi_Tun198</name>
</geneLocation>